<evidence type="ECO:0000313" key="2">
    <source>
        <dbReference type="Proteomes" id="UP001638806"/>
    </source>
</evidence>
<dbReference type="EMBL" id="JBGNUJ010000004">
    <property type="protein sequence ID" value="KAL3960532.1"/>
    <property type="molecule type" value="Genomic_DNA"/>
</dbReference>
<accession>A0ACC4DW04</accession>
<comment type="caution">
    <text evidence="1">The sequence shown here is derived from an EMBL/GenBank/DDBJ whole genome shotgun (WGS) entry which is preliminary data.</text>
</comment>
<sequence length="1567" mass="168119">MSFVTRRALSTLIPPRSPPQVLLSTPRSMRPPTRPDKPESERTFELYEWQETDDDRVVSFYEKLPRGAAPETKSRGLLGWYQAKYFGKKTSVQPIIHALVFLVGIGYAQNYYYHLRSPSVQSRPEPLTWRPSQSTCVVVARRQPWNCVLSNEGRDVGKGPPDWRYQVARQWAPGRVPEPTWNMDPSAAHSTAALQVPVESPAAPEKQSACPNSPPFAAASNQLLILTLLQPKLPTHDHASRPGPATPKPSRRRFCSGGRNSGRESEIGGEPQHCLRRFDVRDSFRDESRPPNHLSPSNLASSTINRMMATESPVAKPADVPVAPEPRPRVTSSGFANTERDKNHDMLTQESPPINQADQAQHVASEQSDVNGGLSVSVDDIENKRITIVEEQSNSADVSVSGGSDTETSRTDGARQKDGDKNHGRTSSLARKPATFKAVSVNKTFLAAKASPGGGSPKTSERPTPSSSTPPPGLPTLSTSRPRLVAKTGSGARDSTPRFSSAVNGAKPATAPDPSVVWNKNRRMHTSKHPVRTSARQDTNFPLLAPEPKKFTDEELKKYGIHMASRLNEDDAQGQNKWADIDDDDDDWAPEAITWGDGTKTTLPHPDEAATVVSDNGSVGSKGKGMEKPKSPAPMGLGGPTFTKSSSLASGKGLVLKPASQEKPALVAKPPAPPTPAKSPWATLPPVDRASPASAEVLRTQTNPLVQRRHQGDCRRRIWELYNSHSGRYEPVFDRRGSMRSDTHPKHPALLQRPQPADQPAEPSSAFQTSRISQDAPFGRRRGSSNVSGGSGSFIQRLGKGSDGAVQPPSEFLSARRPSLAGSGDSPISPVAGHAQPRQQPQPGWLPRSSPGTTFAAPHDGPLPAELNVVSPAPVQPVEDEVEYQKKLMRERVELARKRRQEQEAREEAERRERIQKKLEALGPLPDKKSDKKEAAAKDEAVKPKHIQQREQPEASRAPEPAPAQDSHPDAEATTASTRDGHGPNPKDLSPKGGHPPGPATRRFSHGQEGKRLDLWAGSGPRPDRFSSWAGGAPPPSRNVWGSPDNDRGLGNGTFNPDLGRIPGTAVAPPASHKGPTPIAPPSTGRPPTQPPAPIGSSSSRHGPLNSDLAQKWVAAVAENDKSMSAARLAERVGRERQLAEQGLSVDDAQPTIKDTWRPVQLPGDGTRRTTGTVEVHSHGSGSWKATQPKGPKAHAAEDVIPSSTPGVIGSGSNSILSQAGSGTPSQSRASRFFPASKGSRQETGSGVQSSRPTSPSPPPPTMEGHPAYEGDVLHPHVSLPRPQPVVKLPPSMLASHAPQHPSQPAWTARVPGKDHPRGPLGQGHSSHRESDSSQGSWQDRINNLLNGGKTSPPKHIGVDPASRSMLDHVVHTDSATVSLPSITTTVGGESETQRRLLSKPMAEECFEEQEMGSLPQIRLPHVAPEAAWQPAMVQAKPLPKRFLVQASIMEPYYFAADVVGGGNALKIQFPGMTEAKIATIPFSATRGHRGGHGRPTPRHRGSGGGPRGPKREPSSSYNAGEPSSGGTSRGGTRGSHRSRGGDSWNRQSASSTPSPAQPKAQTSAST</sequence>
<keyword evidence="2" id="KW-1185">Reference proteome</keyword>
<reference evidence="1" key="1">
    <citation type="submission" date="2024-12" db="EMBL/GenBank/DDBJ databases">
        <title>Comparative genomics and development of molecular markers within Purpureocillium lilacinum and among Purpureocillium species.</title>
        <authorList>
            <person name="Yeh Z.-Y."/>
            <person name="Ni N.-T."/>
            <person name="Lo P.-H."/>
            <person name="Mushyakhwo K."/>
            <person name="Lin C.-F."/>
            <person name="Nai Y.-S."/>
        </authorList>
    </citation>
    <scope>NUCLEOTIDE SEQUENCE</scope>
    <source>
        <strain evidence="1">NCHU-NPUST-175</strain>
    </source>
</reference>
<protein>
    <submittedName>
        <fullName evidence="1">Uncharacterized protein</fullName>
    </submittedName>
</protein>
<gene>
    <name evidence="1" type="ORF">ACCO45_005649</name>
</gene>
<proteinExistence type="predicted"/>
<evidence type="ECO:0000313" key="1">
    <source>
        <dbReference type="EMBL" id="KAL3960532.1"/>
    </source>
</evidence>
<dbReference type="Proteomes" id="UP001638806">
    <property type="component" value="Unassembled WGS sequence"/>
</dbReference>
<organism evidence="1 2">
    <name type="scientific">Purpureocillium lilacinum</name>
    <name type="common">Paecilomyces lilacinus</name>
    <dbReference type="NCBI Taxonomy" id="33203"/>
    <lineage>
        <taxon>Eukaryota</taxon>
        <taxon>Fungi</taxon>
        <taxon>Dikarya</taxon>
        <taxon>Ascomycota</taxon>
        <taxon>Pezizomycotina</taxon>
        <taxon>Sordariomycetes</taxon>
        <taxon>Hypocreomycetidae</taxon>
        <taxon>Hypocreales</taxon>
        <taxon>Ophiocordycipitaceae</taxon>
        <taxon>Purpureocillium</taxon>
    </lineage>
</organism>
<name>A0ACC4DW04_PURLI</name>